<sequence>MVQVTFFCDSCEATIPPDRSRLRCLTCADYDLCAECYATQSFSSPHQAHHKYEVYRNGQNVEDVKDKTIPSVSAARSTSPMPPIPKPPGARIWLPRDRRGAGGQQQAPLSRLATAIFEHLDPNETGVLDPSQFCAFVSALGFTAMEFPPLSVAPNGNSSPAQLHNCDAWLANWYRSFALEFTLSTRQFAPPPPVQPVNGRIRMRDELMHALMYPPPPIVQGGMPMLTLPGLRQYLDYQVKLDAANLCGRLTHLLGAVPDLTDPETGNPISASLISAACIPPPAPPPNPAEEQMTRWMMESREQAAINEALRVQRNHAIVNQNTMEMLQNVRGGWRVDAYSNRVYEQGLVEQSAINDALRTQRNHAIVNEAAAQARFNCTGGWTVDSYGNRVYKAGYFG</sequence>
<dbReference type="OrthoDB" id="5075811at2759"/>
<dbReference type="EMBL" id="ML986527">
    <property type="protein sequence ID" value="KAF2272059.1"/>
    <property type="molecule type" value="Genomic_DNA"/>
</dbReference>
<gene>
    <name evidence="8" type="ORF">EI97DRAFT_437241</name>
</gene>
<evidence type="ECO:0000313" key="9">
    <source>
        <dbReference type="Proteomes" id="UP000800097"/>
    </source>
</evidence>
<dbReference type="Gene3D" id="3.30.60.90">
    <property type="match status" value="1"/>
</dbReference>
<dbReference type="Pfam" id="PF00569">
    <property type="entry name" value="ZZ"/>
    <property type="match status" value="1"/>
</dbReference>
<reference evidence="8" key="1">
    <citation type="journal article" date="2020" name="Stud. Mycol.">
        <title>101 Dothideomycetes genomes: a test case for predicting lifestyles and emergence of pathogens.</title>
        <authorList>
            <person name="Haridas S."/>
            <person name="Albert R."/>
            <person name="Binder M."/>
            <person name="Bloem J."/>
            <person name="Labutti K."/>
            <person name="Salamov A."/>
            <person name="Andreopoulos B."/>
            <person name="Baker S."/>
            <person name="Barry K."/>
            <person name="Bills G."/>
            <person name="Bluhm B."/>
            <person name="Cannon C."/>
            <person name="Castanera R."/>
            <person name="Culley D."/>
            <person name="Daum C."/>
            <person name="Ezra D."/>
            <person name="Gonzalez J."/>
            <person name="Henrissat B."/>
            <person name="Kuo A."/>
            <person name="Liang C."/>
            <person name="Lipzen A."/>
            <person name="Lutzoni F."/>
            <person name="Magnuson J."/>
            <person name="Mondo S."/>
            <person name="Nolan M."/>
            <person name="Ohm R."/>
            <person name="Pangilinan J."/>
            <person name="Park H.-J."/>
            <person name="Ramirez L."/>
            <person name="Alfaro M."/>
            <person name="Sun H."/>
            <person name="Tritt A."/>
            <person name="Yoshinaga Y."/>
            <person name="Zwiers L.-H."/>
            <person name="Turgeon B."/>
            <person name="Goodwin S."/>
            <person name="Spatafora J."/>
            <person name="Crous P."/>
            <person name="Grigoriev I."/>
        </authorList>
    </citation>
    <scope>NUCLEOTIDE SEQUENCE</scope>
    <source>
        <strain evidence="8">CBS 379.55</strain>
    </source>
</reference>
<dbReference type="InterPro" id="IPR043145">
    <property type="entry name" value="Znf_ZZ_sf"/>
</dbReference>
<evidence type="ECO:0000256" key="4">
    <source>
        <dbReference type="PROSITE-ProRule" id="PRU00228"/>
    </source>
</evidence>
<dbReference type="Proteomes" id="UP000800097">
    <property type="component" value="Unassembled WGS sequence"/>
</dbReference>
<dbReference type="InterPro" id="IPR000433">
    <property type="entry name" value="Znf_ZZ"/>
</dbReference>
<keyword evidence="3" id="KW-0862">Zinc</keyword>
<evidence type="ECO:0000259" key="7">
    <source>
        <dbReference type="PROSITE" id="PS50222"/>
    </source>
</evidence>
<feature type="domain" description="ZZ-type" evidence="6">
    <location>
        <begin position="3"/>
        <end position="60"/>
    </location>
</feature>
<keyword evidence="9" id="KW-1185">Reference proteome</keyword>
<keyword evidence="2 4" id="KW-0863">Zinc-finger</keyword>
<proteinExistence type="predicted"/>
<dbReference type="SUPFAM" id="SSF57850">
    <property type="entry name" value="RING/U-box"/>
    <property type="match status" value="1"/>
</dbReference>
<evidence type="ECO:0000256" key="2">
    <source>
        <dbReference type="ARBA" id="ARBA00022771"/>
    </source>
</evidence>
<dbReference type="PROSITE" id="PS50135">
    <property type="entry name" value="ZF_ZZ_2"/>
    <property type="match status" value="1"/>
</dbReference>
<dbReference type="AlphaFoldDB" id="A0A6A6JA18"/>
<feature type="domain" description="EF-hand" evidence="7">
    <location>
        <begin position="108"/>
        <end position="143"/>
    </location>
</feature>
<dbReference type="GeneID" id="54552473"/>
<evidence type="ECO:0000256" key="3">
    <source>
        <dbReference type="ARBA" id="ARBA00022833"/>
    </source>
</evidence>
<evidence type="ECO:0008006" key="10">
    <source>
        <dbReference type="Google" id="ProtNLM"/>
    </source>
</evidence>
<evidence type="ECO:0000256" key="1">
    <source>
        <dbReference type="ARBA" id="ARBA00022723"/>
    </source>
</evidence>
<dbReference type="GO" id="GO:0008270">
    <property type="term" value="F:zinc ion binding"/>
    <property type="evidence" value="ECO:0007669"/>
    <property type="project" value="UniProtKB-KW"/>
</dbReference>
<keyword evidence="1" id="KW-0479">Metal-binding</keyword>
<feature type="region of interest" description="Disordered" evidence="5">
    <location>
        <begin position="72"/>
        <end position="91"/>
    </location>
</feature>
<organism evidence="8 9">
    <name type="scientific">Westerdykella ornata</name>
    <dbReference type="NCBI Taxonomy" id="318751"/>
    <lineage>
        <taxon>Eukaryota</taxon>
        <taxon>Fungi</taxon>
        <taxon>Dikarya</taxon>
        <taxon>Ascomycota</taxon>
        <taxon>Pezizomycotina</taxon>
        <taxon>Dothideomycetes</taxon>
        <taxon>Pleosporomycetidae</taxon>
        <taxon>Pleosporales</taxon>
        <taxon>Sporormiaceae</taxon>
        <taxon>Westerdykella</taxon>
    </lineage>
</organism>
<evidence type="ECO:0000313" key="8">
    <source>
        <dbReference type="EMBL" id="KAF2272059.1"/>
    </source>
</evidence>
<dbReference type="SMART" id="SM00291">
    <property type="entry name" value="ZnF_ZZ"/>
    <property type="match status" value="1"/>
</dbReference>
<evidence type="ECO:0000256" key="5">
    <source>
        <dbReference type="SAM" id="MobiDB-lite"/>
    </source>
</evidence>
<dbReference type="GO" id="GO:0005509">
    <property type="term" value="F:calcium ion binding"/>
    <property type="evidence" value="ECO:0007669"/>
    <property type="project" value="InterPro"/>
</dbReference>
<name>A0A6A6JA18_WESOR</name>
<dbReference type="RefSeq" id="XP_033649598.1">
    <property type="nucleotide sequence ID" value="XM_033799298.1"/>
</dbReference>
<dbReference type="PROSITE" id="PS50222">
    <property type="entry name" value="EF_HAND_2"/>
    <property type="match status" value="1"/>
</dbReference>
<dbReference type="InterPro" id="IPR002048">
    <property type="entry name" value="EF_hand_dom"/>
</dbReference>
<protein>
    <recommendedName>
        <fullName evidence="10">ZZ-type domain-containing protein</fullName>
    </recommendedName>
</protein>
<evidence type="ECO:0000259" key="6">
    <source>
        <dbReference type="PROSITE" id="PS50135"/>
    </source>
</evidence>
<accession>A0A6A6JA18</accession>